<dbReference type="EMBL" id="LC066377">
    <property type="protein sequence ID" value="BAT28561.1"/>
    <property type="molecule type" value="Genomic_DNA"/>
</dbReference>
<dbReference type="Gene3D" id="3.40.190.10">
    <property type="entry name" value="Periplasmic binding protein-like II"/>
    <property type="match status" value="2"/>
</dbReference>
<dbReference type="AlphaFoldDB" id="A0A0N7KY28"/>
<keyword evidence="7" id="KW-0418">Kinase</keyword>
<keyword evidence="4" id="KW-0597">Phosphoprotein</keyword>
<comment type="catalytic activity">
    <reaction evidence="1">
        <text>ATP + protein L-histidine = ADP + protein N-phospho-L-histidine.</text>
        <dbReference type="EC" id="2.7.13.3"/>
    </reaction>
</comment>
<dbReference type="GO" id="GO:0000155">
    <property type="term" value="F:phosphorelay sensor kinase activity"/>
    <property type="evidence" value="ECO:0007669"/>
    <property type="project" value="InterPro"/>
</dbReference>
<keyword evidence="5" id="KW-0808">Transferase</keyword>
<feature type="domain" description="Histidine kinase" evidence="12">
    <location>
        <begin position="244"/>
        <end position="456"/>
    </location>
</feature>
<dbReference type="PANTHER" id="PTHR45436:SF1">
    <property type="entry name" value="SENSOR PROTEIN QSEC"/>
    <property type="match status" value="1"/>
</dbReference>
<proteinExistence type="predicted"/>
<dbReference type="EC" id="2.7.13.3" evidence="3"/>
<dbReference type="InterPro" id="IPR003660">
    <property type="entry name" value="HAMP_dom"/>
</dbReference>
<dbReference type="Gene3D" id="1.10.287.130">
    <property type="match status" value="1"/>
</dbReference>
<evidence type="ECO:0000256" key="4">
    <source>
        <dbReference type="ARBA" id="ARBA00022553"/>
    </source>
</evidence>
<keyword evidence="10 11" id="KW-0472">Membrane</keyword>
<dbReference type="Gene3D" id="3.30.565.10">
    <property type="entry name" value="Histidine kinase-like ATPase, C-terminal domain"/>
    <property type="match status" value="1"/>
</dbReference>
<dbReference type="SUPFAM" id="SSF53850">
    <property type="entry name" value="Periplasmic binding protein-like II"/>
    <property type="match status" value="1"/>
</dbReference>
<dbReference type="SUPFAM" id="SSF47384">
    <property type="entry name" value="Homodimeric domain of signal transducing histidine kinase"/>
    <property type="match status" value="1"/>
</dbReference>
<dbReference type="Pfam" id="PF08521">
    <property type="entry name" value="2CSK_N"/>
    <property type="match status" value="1"/>
</dbReference>
<dbReference type="PROSITE" id="PS50109">
    <property type="entry name" value="HIS_KIN"/>
    <property type="match status" value="1"/>
</dbReference>
<dbReference type="SMART" id="SM00387">
    <property type="entry name" value="HATPase_c"/>
    <property type="match status" value="1"/>
</dbReference>
<dbReference type="SUPFAM" id="SSF55874">
    <property type="entry name" value="ATPase domain of HSP90 chaperone/DNA topoisomerase II/histidine kinase"/>
    <property type="match status" value="1"/>
</dbReference>
<feature type="transmembrane region" description="Helical" evidence="11">
    <location>
        <begin position="165"/>
        <end position="184"/>
    </location>
</feature>
<keyword evidence="6 11" id="KW-0812">Transmembrane</keyword>
<organism evidence="14">
    <name type="scientific">Aureimonas frigidaquae</name>
    <dbReference type="NCBI Taxonomy" id="424757"/>
    <lineage>
        <taxon>Bacteria</taxon>
        <taxon>Pseudomonadati</taxon>
        <taxon>Pseudomonadota</taxon>
        <taxon>Alphaproteobacteria</taxon>
        <taxon>Hyphomicrobiales</taxon>
        <taxon>Aurantimonadaceae</taxon>
        <taxon>Aureimonas</taxon>
    </lineage>
</organism>
<protein>
    <recommendedName>
        <fullName evidence="3">histidine kinase</fullName>
        <ecNumber evidence="3">2.7.13.3</ecNumber>
    </recommendedName>
</protein>
<dbReference type="GO" id="GO:0005886">
    <property type="term" value="C:plasma membrane"/>
    <property type="evidence" value="ECO:0007669"/>
    <property type="project" value="TreeGrafter"/>
</dbReference>
<dbReference type="CDD" id="cd00075">
    <property type="entry name" value="HATPase"/>
    <property type="match status" value="1"/>
</dbReference>
<evidence type="ECO:0000256" key="6">
    <source>
        <dbReference type="ARBA" id="ARBA00022692"/>
    </source>
</evidence>
<evidence type="ECO:0000256" key="1">
    <source>
        <dbReference type="ARBA" id="ARBA00000085"/>
    </source>
</evidence>
<evidence type="ECO:0000313" key="14">
    <source>
        <dbReference type="EMBL" id="BAT28561.1"/>
    </source>
</evidence>
<dbReference type="InterPro" id="IPR036097">
    <property type="entry name" value="HisK_dim/P_sf"/>
</dbReference>
<dbReference type="Pfam" id="PF00512">
    <property type="entry name" value="HisKA"/>
    <property type="match status" value="1"/>
</dbReference>
<dbReference type="Pfam" id="PF02518">
    <property type="entry name" value="HATPase_c"/>
    <property type="match status" value="1"/>
</dbReference>
<evidence type="ECO:0000256" key="8">
    <source>
        <dbReference type="ARBA" id="ARBA00022989"/>
    </source>
</evidence>
<evidence type="ECO:0000259" key="12">
    <source>
        <dbReference type="PROSITE" id="PS50109"/>
    </source>
</evidence>
<feature type="domain" description="HAMP" evidence="13">
    <location>
        <begin position="185"/>
        <end position="236"/>
    </location>
</feature>
<dbReference type="InterPro" id="IPR013727">
    <property type="entry name" value="2CSK_N"/>
</dbReference>
<accession>A0A0N7KY28</accession>
<evidence type="ECO:0000256" key="3">
    <source>
        <dbReference type="ARBA" id="ARBA00012438"/>
    </source>
</evidence>
<reference evidence="14" key="1">
    <citation type="journal article" date="2015" name="Proc. Natl. Acad. Sci. U.S.A.">
        <title>Bacterial clade with the ribosomal RNA operon on a small plasmid rather than the chromosome.</title>
        <authorList>
            <person name="Anda M."/>
            <person name="Ohtsubo Y."/>
            <person name="Okubo T."/>
            <person name="Sugawara M."/>
            <person name="Nagata Y."/>
            <person name="Tsuda M."/>
            <person name="Minamisawa K."/>
            <person name="Mitsui H."/>
        </authorList>
    </citation>
    <scope>NUCLEOTIDE SEQUENCE</scope>
    <source>
        <strain evidence="14">JCM 14755</strain>
    </source>
</reference>
<sequence length="795" mass="85661">MMRYSIQRRILVSGAALLTMIGLLMFLAVRFYTQNAADEAFDRVLGAAALTIADTIEIENGEVLVDLPHSAFAILGTSRLNRVFYRILAPDGSLVTGSPILGLEVVGGEGLETRFVDSVYREEPVRIATVSRFTSEWPGGGWVQILLGETREARSELSWRLTLNAVWPVAGVSLCAFVLILFAVRSAFLPLRAVERDLTERGAADLAPIAGPVPREVSSLVSALNDFMERLDATLSTMRAFTADAAHQLRTPLMAMRAQSEVALDEATAPKAIDRLRRIHLNAVSASNLANQLLADATTFHSLRSGARETLDLRGVIAETTTRLNLEHDQPGGASRLSLELARDAVPVHAEPIALREMIRNLIENALVHTDGAVDIRLMRRNGQALLLVEDRGQGIADADKRAVFGRFVRGRTEASGSGLGLAIARSVAASFAGRIRLLDRPGGGLTVEVALPLAHDTPASRGRASLIALAWLAALAGTAANTPDAAADPASQLSLVGSMPTERMGAVLAAIGAVYPDLHPTYTQALPSQAVAQIAARGELPVDLLILPTPDLMVMLANEGFAHQSAFTAANAWAGHWRSEVFTLGYDPAVILYRNAAFRQPEFPRRRADLATLLEDDGGRFRRRVGLVNIGIDAVAYATAAQDALRSGLYLRTASAFGLAEARIYETVSDLLQDLQDGRIDIAYNVPLSQARAAMNHSRTVTILMPEDDVVQLPITALIPRTARHAEAAERILRFLLTPAGRASLEAAGILPVQPAGIPATQRVSLGPELLVYLDRLKRSRFLDGWFQAVVTGR</sequence>
<evidence type="ECO:0000256" key="7">
    <source>
        <dbReference type="ARBA" id="ARBA00022777"/>
    </source>
</evidence>
<evidence type="ECO:0000256" key="10">
    <source>
        <dbReference type="ARBA" id="ARBA00023136"/>
    </source>
</evidence>
<dbReference type="CDD" id="cd00082">
    <property type="entry name" value="HisKA"/>
    <property type="match status" value="1"/>
</dbReference>
<dbReference type="InterPro" id="IPR004358">
    <property type="entry name" value="Sig_transdc_His_kin-like_C"/>
</dbReference>
<dbReference type="PROSITE" id="PS50885">
    <property type="entry name" value="HAMP"/>
    <property type="match status" value="1"/>
</dbReference>
<dbReference type="SMART" id="SM00388">
    <property type="entry name" value="HisKA"/>
    <property type="match status" value="1"/>
</dbReference>
<keyword evidence="9" id="KW-0902">Two-component regulatory system</keyword>
<name>A0A0N7KY28_9HYPH</name>
<evidence type="ECO:0000259" key="13">
    <source>
        <dbReference type="PROSITE" id="PS50885"/>
    </source>
</evidence>
<evidence type="ECO:0000256" key="9">
    <source>
        <dbReference type="ARBA" id="ARBA00023012"/>
    </source>
</evidence>
<dbReference type="InterPro" id="IPR003594">
    <property type="entry name" value="HATPase_dom"/>
</dbReference>
<evidence type="ECO:0000256" key="2">
    <source>
        <dbReference type="ARBA" id="ARBA00004370"/>
    </source>
</evidence>
<dbReference type="InterPro" id="IPR003661">
    <property type="entry name" value="HisK_dim/P_dom"/>
</dbReference>
<keyword evidence="8 11" id="KW-1133">Transmembrane helix</keyword>
<dbReference type="Pfam" id="PF13531">
    <property type="entry name" value="SBP_bac_11"/>
    <property type="match status" value="1"/>
</dbReference>
<dbReference type="InterPro" id="IPR005467">
    <property type="entry name" value="His_kinase_dom"/>
</dbReference>
<dbReference type="InterPro" id="IPR050428">
    <property type="entry name" value="TCS_sensor_his_kinase"/>
</dbReference>
<dbReference type="PANTHER" id="PTHR45436">
    <property type="entry name" value="SENSOR HISTIDINE KINASE YKOH"/>
    <property type="match status" value="1"/>
</dbReference>
<evidence type="ECO:0000256" key="11">
    <source>
        <dbReference type="SAM" id="Phobius"/>
    </source>
</evidence>
<dbReference type="InterPro" id="IPR036890">
    <property type="entry name" value="HATPase_C_sf"/>
</dbReference>
<dbReference type="RefSeq" id="WP_083507593.1">
    <property type="nucleotide sequence ID" value="NZ_BBWR01000002.1"/>
</dbReference>
<evidence type="ECO:0000256" key="5">
    <source>
        <dbReference type="ARBA" id="ARBA00022679"/>
    </source>
</evidence>
<comment type="subcellular location">
    <subcellularLocation>
        <location evidence="2">Membrane</location>
    </subcellularLocation>
</comment>
<dbReference type="PRINTS" id="PR00344">
    <property type="entry name" value="BCTRLSENSOR"/>
</dbReference>
<dbReference type="OrthoDB" id="8673316at2"/>
<feature type="transmembrane region" description="Helical" evidence="11">
    <location>
        <begin position="12"/>
        <end position="32"/>
    </location>
</feature>